<dbReference type="Gene3D" id="3.30.1370.10">
    <property type="entry name" value="K Homology domain, type 1"/>
    <property type="match status" value="1"/>
</dbReference>
<keyword evidence="5" id="KW-1185">Reference proteome</keyword>
<reference evidence="5" key="2">
    <citation type="submission" date="2013-12" db="EMBL/GenBank/DDBJ databases">
        <authorList>
            <person name="Yu Y."/>
            <person name="Lee S."/>
            <person name="de Baynast K."/>
            <person name="Wissotski M."/>
            <person name="Liu L."/>
            <person name="Talag J."/>
            <person name="Goicoechea J."/>
            <person name="Angelova A."/>
            <person name="Jetty R."/>
            <person name="Kudrna D."/>
            <person name="Golser W."/>
            <person name="Rivera L."/>
            <person name="Zhang J."/>
            <person name="Wing R."/>
        </authorList>
    </citation>
    <scope>NUCLEOTIDE SEQUENCE</scope>
</reference>
<evidence type="ECO:0000259" key="3">
    <source>
        <dbReference type="SMART" id="SM00322"/>
    </source>
</evidence>
<feature type="compositionally biased region" description="Polar residues" evidence="2">
    <location>
        <begin position="266"/>
        <end position="285"/>
    </location>
</feature>
<dbReference type="PANTHER" id="PTHR11208">
    <property type="entry name" value="RNA-BINDING PROTEIN RELATED"/>
    <property type="match status" value="1"/>
</dbReference>
<evidence type="ECO:0000313" key="5">
    <source>
        <dbReference type="Proteomes" id="UP000032180"/>
    </source>
</evidence>
<dbReference type="InterPro" id="IPR032377">
    <property type="entry name" value="STAR_dimer"/>
</dbReference>
<dbReference type="eggNOG" id="KOG1588">
    <property type="taxonomic scope" value="Eukaryota"/>
</dbReference>
<feature type="domain" description="K Homology" evidence="3">
    <location>
        <begin position="137"/>
        <end position="237"/>
    </location>
</feature>
<name>A0A0D9V758_9ORYZ</name>
<dbReference type="Gramene" id="LPERR01G30360.1">
    <property type="protein sequence ID" value="LPERR01G30360.1"/>
    <property type="gene ID" value="LPERR01G30360"/>
</dbReference>
<dbReference type="Proteomes" id="UP000032180">
    <property type="component" value="Chromosome 1"/>
</dbReference>
<feature type="region of interest" description="Disordered" evidence="2">
    <location>
        <begin position="262"/>
        <end position="285"/>
    </location>
</feature>
<keyword evidence="1" id="KW-0694">RNA-binding</keyword>
<reference evidence="4" key="3">
    <citation type="submission" date="2015-04" db="UniProtKB">
        <authorList>
            <consortium name="EnsemblPlants"/>
        </authorList>
    </citation>
    <scope>IDENTIFICATION</scope>
</reference>
<proteinExistence type="predicted"/>
<dbReference type="Pfam" id="PF16544">
    <property type="entry name" value="STAR_dimer"/>
    <property type="match status" value="1"/>
</dbReference>
<accession>A0A0D9V758</accession>
<dbReference type="AlphaFoldDB" id="A0A0D9V758"/>
<dbReference type="InterPro" id="IPR004087">
    <property type="entry name" value="KH_dom"/>
</dbReference>
<dbReference type="SMART" id="SM00322">
    <property type="entry name" value="KH"/>
    <property type="match status" value="1"/>
</dbReference>
<dbReference type="HOGENOM" id="CLU_065679_0_1_1"/>
<dbReference type="Pfam" id="PF22675">
    <property type="entry name" value="KH-I_KHDC4-BBP"/>
    <property type="match status" value="1"/>
</dbReference>
<dbReference type="InterPro" id="IPR036612">
    <property type="entry name" value="KH_dom_type_1_sf"/>
</dbReference>
<dbReference type="PANTHER" id="PTHR11208:SF49">
    <property type="entry name" value="OS01G0818300 PROTEIN"/>
    <property type="match status" value="1"/>
</dbReference>
<dbReference type="GO" id="GO:0005634">
    <property type="term" value="C:nucleus"/>
    <property type="evidence" value="ECO:0007669"/>
    <property type="project" value="TreeGrafter"/>
</dbReference>
<evidence type="ECO:0000313" key="4">
    <source>
        <dbReference type="EnsemblPlants" id="LPERR01G30360.1"/>
    </source>
</evidence>
<dbReference type="GO" id="GO:0048024">
    <property type="term" value="P:regulation of mRNA splicing, via spliceosome"/>
    <property type="evidence" value="ECO:0007669"/>
    <property type="project" value="TreeGrafter"/>
</dbReference>
<sequence>MEAFTNTKKCFSPARVMSPLPLMRPPPSPGAASQYLAELLQEQQKIGPFVQVLPICGRLLNQEIMRMSAMLSHLGVREHERLPIGTPNQMHPLPQVPNFCGNGFNPWSGMQPEPEKNGFPRGTMGWQGAALDPSYIVKKIVRLEVPTDVYPHFNFIGRLLGPRGNSLKRVEAQTGCRVFIRGKGSIKDPIKEEQLKGRPGYEHLSDPTHILIEAELPADVIDARLTQAQEILEDLLKPVEESQDILKRQQLRELAMLNSTFREDSPLQNGSASPFSNGSTKLGKQ</sequence>
<organism evidence="4 5">
    <name type="scientific">Leersia perrieri</name>
    <dbReference type="NCBI Taxonomy" id="77586"/>
    <lineage>
        <taxon>Eukaryota</taxon>
        <taxon>Viridiplantae</taxon>
        <taxon>Streptophyta</taxon>
        <taxon>Embryophyta</taxon>
        <taxon>Tracheophyta</taxon>
        <taxon>Spermatophyta</taxon>
        <taxon>Magnoliopsida</taxon>
        <taxon>Liliopsida</taxon>
        <taxon>Poales</taxon>
        <taxon>Poaceae</taxon>
        <taxon>BOP clade</taxon>
        <taxon>Oryzoideae</taxon>
        <taxon>Oryzeae</taxon>
        <taxon>Oryzinae</taxon>
        <taxon>Leersia</taxon>
    </lineage>
</organism>
<dbReference type="GO" id="GO:0003729">
    <property type="term" value="F:mRNA binding"/>
    <property type="evidence" value="ECO:0007669"/>
    <property type="project" value="TreeGrafter"/>
</dbReference>
<evidence type="ECO:0000256" key="1">
    <source>
        <dbReference type="ARBA" id="ARBA00022884"/>
    </source>
</evidence>
<reference evidence="4 5" key="1">
    <citation type="submission" date="2012-08" db="EMBL/GenBank/DDBJ databases">
        <title>Oryza genome evolution.</title>
        <authorList>
            <person name="Wing R.A."/>
        </authorList>
    </citation>
    <scope>NUCLEOTIDE SEQUENCE</scope>
</reference>
<dbReference type="STRING" id="77586.A0A0D9V758"/>
<evidence type="ECO:0000256" key="2">
    <source>
        <dbReference type="SAM" id="MobiDB-lite"/>
    </source>
</evidence>
<dbReference type="EnsemblPlants" id="LPERR01G30360.1">
    <property type="protein sequence ID" value="LPERR01G30360.1"/>
    <property type="gene ID" value="LPERR01G30360"/>
</dbReference>
<dbReference type="InterPro" id="IPR045071">
    <property type="entry name" value="BBP-like"/>
</dbReference>
<dbReference type="InterPro" id="IPR055256">
    <property type="entry name" value="KH_1_KHDC4/BBP-like"/>
</dbReference>
<protein>
    <recommendedName>
        <fullName evidence="3">K Homology domain-containing protein</fullName>
    </recommendedName>
</protein>
<dbReference type="SUPFAM" id="SSF54791">
    <property type="entry name" value="Eukaryotic type KH-domain (KH-domain type I)"/>
    <property type="match status" value="1"/>
</dbReference>